<sequence>MTNLHLTSSTLFPLAQDPEPLVPDPRRSSPRVSAHFRSQSEASHVTRPLDVDTKMDTGVQQHRSQHPSSPVRPTALFPSVAAILADPASSSSASSSPSPRTQSSPQTPASSPPAFHLNRSQSLRAAPEYRQRVISGGHAQSLRCSPDCTASNPPFHLLTRAIGRASATNVRRTLAERPSPLSRGHISSPRFSLQTRRSHTKSTSDPSYAPLSQSVPPPALSFNRAIWEKTPPIPVAESSQLPTSLDFPSDFGSNSSSTTTAGDNPMDGILGFYGPRNSSAPNVSIYSHTRTLSDASIYTALSSPSLGHMVDSMVAEGQAQERPSSTSLHSEIRMGDSMPTSYQSGVPQGRHAKLHSKRPDPNDRLGPFGRIIGDPVDLAGYLGPELAATLKRRLEEQPGSSPEKKPELLREAEWSFQKPLEKVMRQVAAIMVSQVGDGRSMYGCDTDTPNPIIADIIKGIGYTARDFKAKKLITVTHQCSPSYDIRALQAALASDANSYRNIKTFPVETVLSSFTFASFGEVSFAPASVDLGIGRGELSRLHGLAPASSGLAPITHREERDKLAHRDLKRWLAARAKEIRSGGLLTFYCAVRTGPPSFSGEEMFGGRDPPRASPLLGPMSLPDSPRSSMDGHLTPNSDSNLPALSAAQGMTSPVQDHTTRSRPDMWQSMNQTLSQAVQRLVTLGEIRPYVASSLVDVPFWPRSLDQMRKTFDKMEKWEVLRDYGRHHLAEQGQSEEDANYDTFPFEERRKWLDAGIRLQRLTHPAWKDFVEGNIDRQSYALHVATYCRAAYEDHLKRVLREKGKMDISRTETAIQELFKILVEKCEFGALEGLELDIGVVILRRK</sequence>
<evidence type="ECO:0000256" key="1">
    <source>
        <dbReference type="SAM" id="MobiDB-lite"/>
    </source>
</evidence>
<proteinExistence type="predicted"/>
<organism evidence="2 3">
    <name type="scientific">Naematelia encephala</name>
    <dbReference type="NCBI Taxonomy" id="71784"/>
    <lineage>
        <taxon>Eukaryota</taxon>
        <taxon>Fungi</taxon>
        <taxon>Dikarya</taxon>
        <taxon>Basidiomycota</taxon>
        <taxon>Agaricomycotina</taxon>
        <taxon>Tremellomycetes</taxon>
        <taxon>Tremellales</taxon>
        <taxon>Naemateliaceae</taxon>
        <taxon>Naematelia</taxon>
    </lineage>
</organism>
<evidence type="ECO:0000313" key="3">
    <source>
        <dbReference type="Proteomes" id="UP000193986"/>
    </source>
</evidence>
<feature type="region of interest" description="Disordered" evidence="1">
    <location>
        <begin position="234"/>
        <end position="266"/>
    </location>
</feature>
<gene>
    <name evidence="2" type="ORF">BCR39DRAFT_225608</name>
</gene>
<reference evidence="2 3" key="1">
    <citation type="submission" date="2016-07" db="EMBL/GenBank/DDBJ databases">
        <title>Pervasive Adenine N6-methylation of Active Genes in Fungi.</title>
        <authorList>
            <consortium name="DOE Joint Genome Institute"/>
            <person name="Mondo S.J."/>
            <person name="Dannebaum R.O."/>
            <person name="Kuo R.C."/>
            <person name="Labutti K."/>
            <person name="Haridas S."/>
            <person name="Kuo A."/>
            <person name="Salamov A."/>
            <person name="Ahrendt S.R."/>
            <person name="Lipzen A."/>
            <person name="Sullivan W."/>
            <person name="Andreopoulos W.B."/>
            <person name="Clum A."/>
            <person name="Lindquist E."/>
            <person name="Daum C."/>
            <person name="Ramamoorthy G.K."/>
            <person name="Gryganskyi A."/>
            <person name="Culley D."/>
            <person name="Magnuson J.K."/>
            <person name="James T.Y."/>
            <person name="O'Malley M.A."/>
            <person name="Stajich J.E."/>
            <person name="Spatafora J.W."/>
            <person name="Visel A."/>
            <person name="Grigoriev I.V."/>
        </authorList>
    </citation>
    <scope>NUCLEOTIDE SEQUENCE [LARGE SCALE GENOMIC DNA]</scope>
    <source>
        <strain evidence="2 3">68-887.2</strain>
    </source>
</reference>
<keyword evidence="3" id="KW-1185">Reference proteome</keyword>
<feature type="region of interest" description="Disordered" evidence="1">
    <location>
        <begin position="1"/>
        <end position="73"/>
    </location>
</feature>
<dbReference type="Proteomes" id="UP000193986">
    <property type="component" value="Unassembled WGS sequence"/>
</dbReference>
<dbReference type="InParanoid" id="A0A1Y2AZM8"/>
<feature type="compositionally biased region" description="Low complexity" evidence="1">
    <location>
        <begin position="87"/>
        <end position="114"/>
    </location>
</feature>
<dbReference type="Gene3D" id="3.40.50.150">
    <property type="entry name" value="Vaccinia Virus protein VP39"/>
    <property type="match status" value="1"/>
</dbReference>
<feature type="region of interest" description="Disordered" evidence="1">
    <location>
        <begin position="340"/>
        <end position="364"/>
    </location>
</feature>
<dbReference type="EMBL" id="MCFC01000037">
    <property type="protein sequence ID" value="ORY27687.1"/>
    <property type="molecule type" value="Genomic_DNA"/>
</dbReference>
<feature type="compositionally biased region" description="Polar residues" evidence="1">
    <location>
        <begin position="58"/>
        <end position="68"/>
    </location>
</feature>
<feature type="compositionally biased region" description="Polar residues" evidence="1">
    <location>
        <begin position="189"/>
        <end position="214"/>
    </location>
</feature>
<dbReference type="AlphaFoldDB" id="A0A1Y2AZM8"/>
<feature type="compositionally biased region" description="Polar residues" evidence="1">
    <location>
        <begin position="251"/>
        <end position="262"/>
    </location>
</feature>
<evidence type="ECO:0000313" key="2">
    <source>
        <dbReference type="EMBL" id="ORY27687.1"/>
    </source>
</evidence>
<feature type="region of interest" description="Disordered" evidence="1">
    <location>
        <begin position="173"/>
        <end position="216"/>
    </location>
</feature>
<accession>A0A1Y2AZM8</accession>
<dbReference type="STRING" id="71784.A0A1Y2AZM8"/>
<dbReference type="OrthoDB" id="2561385at2759"/>
<protein>
    <submittedName>
        <fullName evidence="2">Uncharacterized protein</fullName>
    </submittedName>
</protein>
<feature type="region of interest" description="Disordered" evidence="1">
    <location>
        <begin position="599"/>
        <end position="642"/>
    </location>
</feature>
<comment type="caution">
    <text evidence="2">The sequence shown here is derived from an EMBL/GenBank/DDBJ whole genome shotgun (WGS) entry which is preliminary data.</text>
</comment>
<dbReference type="InterPro" id="IPR029063">
    <property type="entry name" value="SAM-dependent_MTases_sf"/>
</dbReference>
<feature type="compositionally biased region" description="Polar residues" evidence="1">
    <location>
        <begin position="1"/>
        <end position="11"/>
    </location>
</feature>
<name>A0A1Y2AZM8_9TREE</name>
<feature type="region of interest" description="Disordered" evidence="1">
    <location>
        <begin position="87"/>
        <end position="116"/>
    </location>
</feature>